<sequence>MVDILTIQRLVLRHAGTGSRRGKDSHKERVNCGFIIGLYRRRSTEPDLPTTWATIHYSKSGAHSSG</sequence>
<gene>
    <name evidence="2" type="ORF">PWJ81_01115</name>
</gene>
<dbReference type="Proteomes" id="UP001219297">
    <property type="component" value="Unassembled WGS sequence"/>
</dbReference>
<feature type="domain" description="Bacterial toxin 50" evidence="1">
    <location>
        <begin position="18"/>
        <end position="63"/>
    </location>
</feature>
<dbReference type="InterPro" id="IPR029100">
    <property type="entry name" value="Ntox50"/>
</dbReference>
<dbReference type="GeneID" id="83609343"/>
<reference evidence="2 3" key="1">
    <citation type="submission" date="2023-02" db="EMBL/GenBank/DDBJ databases">
        <title>Defining the Infant Male Urobiome and Moving Towards Mechanisms in Urobiome Research.</title>
        <authorList>
            <person name="Reasoner S."/>
            <person name="Flores V."/>
            <person name="Van Horn G."/>
            <person name="Morales G."/>
            <person name="Peard L."/>
            <person name="Abelson B."/>
            <person name="Manuel C."/>
            <person name="Lee J."/>
            <person name="Baker B."/>
            <person name="Williams T."/>
            <person name="Schmitz J."/>
            <person name="Clayton D."/>
            <person name="Hadjifrangiskou M."/>
        </authorList>
    </citation>
    <scope>NUCLEOTIDE SEQUENCE [LARGE SCALE GENOMIC DNA]</scope>
    <source>
        <strain evidence="2 3">AS1053</strain>
    </source>
</reference>
<comment type="caution">
    <text evidence="2">The sequence shown here is derived from an EMBL/GenBank/DDBJ whole genome shotgun (WGS) entry which is preliminary data.</text>
</comment>
<dbReference type="Pfam" id="PF15542">
    <property type="entry name" value="Ntox50"/>
    <property type="match status" value="1"/>
</dbReference>
<protein>
    <submittedName>
        <fullName evidence="2">Polymorphic toxin type 50 domain-containing protein</fullName>
    </submittedName>
</protein>
<name>A0ABT5V3X7_9ACTO</name>
<evidence type="ECO:0000313" key="3">
    <source>
        <dbReference type="Proteomes" id="UP001219297"/>
    </source>
</evidence>
<organism evidence="2 3">
    <name type="scientific">Actinotignum sanguinis</name>
    <dbReference type="NCBI Taxonomy" id="1445614"/>
    <lineage>
        <taxon>Bacteria</taxon>
        <taxon>Bacillati</taxon>
        <taxon>Actinomycetota</taxon>
        <taxon>Actinomycetes</taxon>
        <taxon>Actinomycetales</taxon>
        <taxon>Actinomycetaceae</taxon>
        <taxon>Actinotignum</taxon>
    </lineage>
</organism>
<proteinExistence type="predicted"/>
<dbReference type="EMBL" id="JARBHI010000001">
    <property type="protein sequence ID" value="MDE1655673.1"/>
    <property type="molecule type" value="Genomic_DNA"/>
</dbReference>
<keyword evidence="3" id="KW-1185">Reference proteome</keyword>
<evidence type="ECO:0000259" key="1">
    <source>
        <dbReference type="Pfam" id="PF15542"/>
    </source>
</evidence>
<evidence type="ECO:0000313" key="2">
    <source>
        <dbReference type="EMBL" id="MDE1655673.1"/>
    </source>
</evidence>
<dbReference type="RefSeq" id="WP_274734162.1">
    <property type="nucleotide sequence ID" value="NZ_CAMXYX010000048.1"/>
</dbReference>
<accession>A0ABT5V3X7</accession>